<evidence type="ECO:0000259" key="4">
    <source>
        <dbReference type="Pfam" id="PF00501"/>
    </source>
</evidence>
<dbReference type="InterPro" id="IPR000873">
    <property type="entry name" value="AMP-dep_synth/lig_dom"/>
</dbReference>
<gene>
    <name evidence="6" type="ORF">PHAECO_LOCUS10620</name>
</gene>
<dbReference type="Pfam" id="PF00501">
    <property type="entry name" value="AMP-binding"/>
    <property type="match status" value="1"/>
</dbReference>
<evidence type="ECO:0000313" key="7">
    <source>
        <dbReference type="Proteomes" id="UP001153737"/>
    </source>
</evidence>
<dbReference type="SUPFAM" id="SSF56801">
    <property type="entry name" value="Acetyl-CoA synthetase-like"/>
    <property type="match status" value="1"/>
</dbReference>
<dbReference type="Pfam" id="PF13193">
    <property type="entry name" value="AMP-binding_C"/>
    <property type="match status" value="1"/>
</dbReference>
<dbReference type="FunFam" id="3.30.300.30:FF:000007">
    <property type="entry name" value="4-coumarate--CoA ligase 2"/>
    <property type="match status" value="1"/>
</dbReference>
<evidence type="ECO:0000256" key="2">
    <source>
        <dbReference type="ARBA" id="ARBA00006432"/>
    </source>
</evidence>
<dbReference type="PANTHER" id="PTHR24096">
    <property type="entry name" value="LONG-CHAIN-FATTY-ACID--COA LIGASE"/>
    <property type="match status" value="1"/>
</dbReference>
<evidence type="ECO:0000256" key="1">
    <source>
        <dbReference type="ARBA" id="ARBA00004275"/>
    </source>
</evidence>
<dbReference type="GO" id="GO:0005777">
    <property type="term" value="C:peroxisome"/>
    <property type="evidence" value="ECO:0007669"/>
    <property type="project" value="UniProtKB-SubCell"/>
</dbReference>
<comment type="similarity">
    <text evidence="2">Belongs to the ATP-dependent AMP-binding enzyme family.</text>
</comment>
<dbReference type="EMBL" id="OU896712">
    <property type="protein sequence ID" value="CAG9822643.1"/>
    <property type="molecule type" value="Genomic_DNA"/>
</dbReference>
<reference evidence="6" key="2">
    <citation type="submission" date="2022-10" db="EMBL/GenBank/DDBJ databases">
        <authorList>
            <consortium name="ENA_rothamsted_submissions"/>
            <consortium name="culmorum"/>
            <person name="King R."/>
        </authorList>
    </citation>
    <scope>NUCLEOTIDE SEQUENCE</scope>
</reference>
<protein>
    <submittedName>
        <fullName evidence="6">Uncharacterized protein</fullName>
    </submittedName>
</protein>
<feature type="domain" description="AMP-dependent synthetase/ligase" evidence="4">
    <location>
        <begin position="67"/>
        <end position="440"/>
    </location>
</feature>
<dbReference type="Gene3D" id="3.30.300.30">
    <property type="match status" value="1"/>
</dbReference>
<dbReference type="AlphaFoldDB" id="A0A9N9SLL4"/>
<keyword evidence="3" id="KW-0576">Peroxisome</keyword>
<evidence type="ECO:0000313" key="6">
    <source>
        <dbReference type="EMBL" id="CAG9822643.1"/>
    </source>
</evidence>
<reference evidence="6" key="1">
    <citation type="submission" date="2022-01" db="EMBL/GenBank/DDBJ databases">
        <authorList>
            <person name="King R."/>
        </authorList>
    </citation>
    <scope>NUCLEOTIDE SEQUENCE</scope>
</reference>
<sequence>MSLSVIRGVLSIGRQKTYLRKHVFSSSRTLVTTDCSHPNVLKSELSDVVVPDWTICEMLYPKLELYHKYTAVECASSGKSYTFGQIRMKSRNFSKALKEKLKLKKGDIVAILVKNIPEFGIAAYGIFEAGLVVTTLNPAYTPDEIKKQLLDSGARAIITQASDFCKVKSALEIMHSQIPIIVIKEKQADSIPSGAIDFFEFADTVINVPDIEPGHTSDLAFLPYSSGTTGLPKGVELTHNNIVSNIFQFNHKDVSFLNPPTDNFQDVIPTVLPLYHIYGFTAGTVNSAYNGTKSVTLDKFSPELFITVLKNHRVTVIYAAPPLILFLTSHQDVKKEYFKYVKMVISGGAPLGCLDEQRFTDKVGSHVTITQAYGLTETSPLVTWFPKTYAKNENGGCIGKVVPKTYVKIIAPDDPTGTPLGMNQSGELLVKGPQVMRGYYNRPEETEKSFLNGWFRTGDLGHFNDEGCMFITDRLKELIKVKGFQVAPAELEELIRSFPGVDDAAVIGIPNQAHGEVPRAYVVPKEGFALNVEEIKEYVAIKVTKYKQLAGGVQIVDTIPKNPSGKILRRLLKQNYKEKGI</sequence>
<proteinExistence type="inferred from homology"/>
<dbReference type="InterPro" id="IPR045851">
    <property type="entry name" value="AMP-bd_C_sf"/>
</dbReference>
<evidence type="ECO:0000256" key="3">
    <source>
        <dbReference type="ARBA" id="ARBA00023140"/>
    </source>
</evidence>
<evidence type="ECO:0000259" key="5">
    <source>
        <dbReference type="Pfam" id="PF13193"/>
    </source>
</evidence>
<dbReference type="InterPro" id="IPR025110">
    <property type="entry name" value="AMP-bd_C"/>
</dbReference>
<dbReference type="Gene3D" id="3.40.50.12780">
    <property type="entry name" value="N-terminal domain of ligase-like"/>
    <property type="match status" value="1"/>
</dbReference>
<feature type="domain" description="AMP-binding enzyme C-terminal" evidence="5">
    <location>
        <begin position="490"/>
        <end position="566"/>
    </location>
</feature>
<dbReference type="PROSITE" id="PS00455">
    <property type="entry name" value="AMP_BINDING"/>
    <property type="match status" value="1"/>
</dbReference>
<dbReference type="GO" id="GO:0004467">
    <property type="term" value="F:long-chain fatty acid-CoA ligase activity"/>
    <property type="evidence" value="ECO:0007669"/>
    <property type="project" value="TreeGrafter"/>
</dbReference>
<dbReference type="InterPro" id="IPR020845">
    <property type="entry name" value="AMP-binding_CS"/>
</dbReference>
<dbReference type="InterPro" id="IPR042099">
    <property type="entry name" value="ANL_N_sf"/>
</dbReference>
<dbReference type="CDD" id="cd05911">
    <property type="entry name" value="Firefly_Luc_like"/>
    <property type="match status" value="1"/>
</dbReference>
<dbReference type="OrthoDB" id="10253869at2759"/>
<dbReference type="GO" id="GO:0046949">
    <property type="term" value="P:fatty-acyl-CoA biosynthetic process"/>
    <property type="evidence" value="ECO:0007669"/>
    <property type="project" value="TreeGrafter"/>
</dbReference>
<organism evidence="6 7">
    <name type="scientific">Phaedon cochleariae</name>
    <name type="common">Mustard beetle</name>
    <dbReference type="NCBI Taxonomy" id="80249"/>
    <lineage>
        <taxon>Eukaryota</taxon>
        <taxon>Metazoa</taxon>
        <taxon>Ecdysozoa</taxon>
        <taxon>Arthropoda</taxon>
        <taxon>Hexapoda</taxon>
        <taxon>Insecta</taxon>
        <taxon>Pterygota</taxon>
        <taxon>Neoptera</taxon>
        <taxon>Endopterygota</taxon>
        <taxon>Coleoptera</taxon>
        <taxon>Polyphaga</taxon>
        <taxon>Cucujiformia</taxon>
        <taxon>Chrysomeloidea</taxon>
        <taxon>Chrysomelidae</taxon>
        <taxon>Chrysomelinae</taxon>
        <taxon>Chrysomelini</taxon>
        <taxon>Phaedon</taxon>
    </lineage>
</organism>
<name>A0A9N9SLL4_PHACE</name>
<dbReference type="Proteomes" id="UP001153737">
    <property type="component" value="Chromosome 6"/>
</dbReference>
<comment type="subcellular location">
    <subcellularLocation>
        <location evidence="1">Peroxisome</location>
    </subcellularLocation>
</comment>
<keyword evidence="7" id="KW-1185">Reference proteome</keyword>
<accession>A0A9N9SLL4</accession>
<dbReference type="PANTHER" id="PTHR24096:SF422">
    <property type="entry name" value="BCDNA.GH02901"/>
    <property type="match status" value="1"/>
</dbReference>